<keyword evidence="2" id="KW-1185">Reference proteome</keyword>
<accession>A0A8R1E3D3</accession>
<organism evidence="1 2">
    <name type="scientific">Caenorhabditis japonica</name>
    <dbReference type="NCBI Taxonomy" id="281687"/>
    <lineage>
        <taxon>Eukaryota</taxon>
        <taxon>Metazoa</taxon>
        <taxon>Ecdysozoa</taxon>
        <taxon>Nematoda</taxon>
        <taxon>Chromadorea</taxon>
        <taxon>Rhabditida</taxon>
        <taxon>Rhabditina</taxon>
        <taxon>Rhabditomorpha</taxon>
        <taxon>Rhabditoidea</taxon>
        <taxon>Rhabditidae</taxon>
        <taxon>Peloderinae</taxon>
        <taxon>Caenorhabditis</taxon>
    </lineage>
</organism>
<reference evidence="2" key="1">
    <citation type="submission" date="2010-08" db="EMBL/GenBank/DDBJ databases">
        <authorList>
            <consortium name="Caenorhabditis japonica Sequencing Consortium"/>
            <person name="Wilson R.K."/>
        </authorList>
    </citation>
    <scope>NUCLEOTIDE SEQUENCE [LARGE SCALE GENOMIC DNA]</scope>
    <source>
        <strain evidence="2">DF5081</strain>
    </source>
</reference>
<evidence type="ECO:0000313" key="1">
    <source>
        <dbReference type="EnsemblMetazoa" id="CJA18915.1"/>
    </source>
</evidence>
<dbReference type="Proteomes" id="UP000005237">
    <property type="component" value="Unassembled WGS sequence"/>
</dbReference>
<dbReference type="Gene3D" id="3.80.10.10">
    <property type="entry name" value="Ribonuclease Inhibitor"/>
    <property type="match status" value="1"/>
</dbReference>
<reference evidence="1" key="2">
    <citation type="submission" date="2022-06" db="UniProtKB">
        <authorList>
            <consortium name="EnsemblMetazoa"/>
        </authorList>
    </citation>
    <scope>IDENTIFICATION</scope>
    <source>
        <strain evidence="1">DF5081</strain>
    </source>
</reference>
<dbReference type="EnsemblMetazoa" id="CJA18915.1">
    <property type="protein sequence ID" value="CJA18915.1"/>
    <property type="gene ID" value="WBGene00138118"/>
</dbReference>
<proteinExistence type="predicted"/>
<name>A0A8R1E3D3_CAEJA</name>
<dbReference type="PANTHER" id="PTHR37968">
    <property type="entry name" value="PROTEIN CBG06678"/>
    <property type="match status" value="1"/>
</dbReference>
<sequence length="375" mass="42824">MTTPESVLVWMANRGSYVENMPGLILRIKNASKFGENNFGFKDQPGDLVELKWQSIFKLRPTLVEVNYGRNPCNSLVSALEQSYDNEQITQFFEKVKAFSLHMTDISCEDLLKLLSRFTLLATFSFSETKFTSEEWTRILKRLSELNLRGIDISDNVLENIRQNLDISLMKLSGNPGVHVDEFKKGIEFVTVKALVVQELKFTGETDAEQFLQVLPQSFPRLKTLVWDWNVVDPEVNFDDRTKKILDQLINVYQELNLEALAIVAYTPNAETKVSIEEMARNLKSAIKEVQLHQFASKGLSDGMANFSLILAGSNEKVLKELFEMYFSDRSTIPPMGKLLRLCEEDIAQIYPAITMDFGGFNQTHIRQLYNSTSD</sequence>
<evidence type="ECO:0000313" key="2">
    <source>
        <dbReference type="Proteomes" id="UP000005237"/>
    </source>
</evidence>
<dbReference type="OMA" id="NASKFGE"/>
<dbReference type="PANTHER" id="PTHR37968:SF1">
    <property type="entry name" value="LEUCINE-RICH REPEAT-CONTAINING PROTEIN"/>
    <property type="match status" value="1"/>
</dbReference>
<dbReference type="SUPFAM" id="SSF52047">
    <property type="entry name" value="RNI-like"/>
    <property type="match status" value="1"/>
</dbReference>
<dbReference type="AlphaFoldDB" id="A0A8R1E3D3"/>
<dbReference type="InterPro" id="IPR032675">
    <property type="entry name" value="LRR_dom_sf"/>
</dbReference>
<protein>
    <submittedName>
        <fullName evidence="1">Uncharacterized protein</fullName>
    </submittedName>
</protein>